<dbReference type="GO" id="GO:0031398">
    <property type="term" value="P:positive regulation of protein ubiquitination"/>
    <property type="evidence" value="ECO:0007669"/>
    <property type="project" value="Ensembl"/>
</dbReference>
<dbReference type="Proteomes" id="UP000007754">
    <property type="component" value="Chromosome 1"/>
</dbReference>
<evidence type="ECO:0000313" key="7">
    <source>
        <dbReference type="Ensembl" id="ENSTGUP00000024012.1"/>
    </source>
</evidence>
<dbReference type="GO" id="GO:0016020">
    <property type="term" value="C:membrane"/>
    <property type="evidence" value="ECO:0007669"/>
    <property type="project" value="UniProtKB-SubCell"/>
</dbReference>
<feature type="transmembrane region" description="Helical" evidence="6">
    <location>
        <begin position="198"/>
        <end position="221"/>
    </location>
</feature>
<organism evidence="7 8">
    <name type="scientific">Taeniopygia guttata</name>
    <name type="common">Zebra finch</name>
    <name type="synonym">Poephila guttata</name>
    <dbReference type="NCBI Taxonomy" id="59729"/>
    <lineage>
        <taxon>Eukaryota</taxon>
        <taxon>Metazoa</taxon>
        <taxon>Chordata</taxon>
        <taxon>Craniata</taxon>
        <taxon>Vertebrata</taxon>
        <taxon>Euteleostomi</taxon>
        <taxon>Archelosauria</taxon>
        <taxon>Archosauria</taxon>
        <taxon>Dinosauria</taxon>
        <taxon>Saurischia</taxon>
        <taxon>Theropoda</taxon>
        <taxon>Coelurosauria</taxon>
        <taxon>Aves</taxon>
        <taxon>Neognathae</taxon>
        <taxon>Neoaves</taxon>
        <taxon>Telluraves</taxon>
        <taxon>Australaves</taxon>
        <taxon>Passeriformes</taxon>
        <taxon>Passeroidea</taxon>
        <taxon>Estrildidae</taxon>
        <taxon>Estrildinae</taxon>
        <taxon>Taeniopygia</taxon>
    </lineage>
</organism>
<evidence type="ECO:0000313" key="8">
    <source>
        <dbReference type="Proteomes" id="UP000007754"/>
    </source>
</evidence>
<evidence type="ECO:0000256" key="2">
    <source>
        <dbReference type="ARBA" id="ARBA00022692"/>
    </source>
</evidence>
<dbReference type="GO" id="GO:0048471">
    <property type="term" value="C:perinuclear region of cytoplasm"/>
    <property type="evidence" value="ECO:0007669"/>
    <property type="project" value="Ensembl"/>
</dbReference>
<gene>
    <name evidence="7" type="primary">NDFIP2</name>
</gene>
<dbReference type="Ensembl" id="ENSTGUT00000045655.1">
    <property type="protein sequence ID" value="ENSTGUP00000024012.1"/>
    <property type="gene ID" value="ENSTGUG00000012593.2"/>
</dbReference>
<dbReference type="CDD" id="cd22306">
    <property type="entry name" value="NDFIP2"/>
    <property type="match status" value="1"/>
</dbReference>
<dbReference type="GO" id="GO:0005794">
    <property type="term" value="C:Golgi apparatus"/>
    <property type="evidence" value="ECO:0007669"/>
    <property type="project" value="Ensembl"/>
</dbReference>
<keyword evidence="2 6" id="KW-0812">Transmembrane</keyword>
<feature type="transmembrane region" description="Helical" evidence="6">
    <location>
        <begin position="260"/>
        <end position="281"/>
    </location>
</feature>
<comment type="subcellular location">
    <subcellularLocation>
        <location evidence="1">Membrane</location>
        <topology evidence="1">Multi-pass membrane protein</topology>
    </subcellularLocation>
</comment>
<dbReference type="PANTHER" id="PTHR13396:SF4">
    <property type="entry name" value="NEDD4 FAMILY-INTERACTING PROTEIN 2"/>
    <property type="match status" value="1"/>
</dbReference>
<reference evidence="7" key="3">
    <citation type="submission" date="2025-09" db="UniProtKB">
        <authorList>
            <consortium name="Ensembl"/>
        </authorList>
    </citation>
    <scope>IDENTIFICATION</scope>
</reference>
<dbReference type="GO" id="GO:0006511">
    <property type="term" value="P:ubiquitin-dependent protein catabolic process"/>
    <property type="evidence" value="ECO:0007669"/>
    <property type="project" value="TreeGrafter"/>
</dbReference>
<dbReference type="AlphaFoldDB" id="A0A674GNL1"/>
<evidence type="ECO:0000256" key="6">
    <source>
        <dbReference type="SAM" id="Phobius"/>
    </source>
</evidence>
<evidence type="ECO:0000256" key="3">
    <source>
        <dbReference type="ARBA" id="ARBA00022989"/>
    </source>
</evidence>
<dbReference type="GO" id="GO:0051224">
    <property type="term" value="P:negative regulation of protein transport"/>
    <property type="evidence" value="ECO:0007669"/>
    <property type="project" value="Ensembl"/>
</dbReference>
<protein>
    <submittedName>
        <fullName evidence="7">Nedd4 family interacting protein 2</fullName>
    </submittedName>
</protein>
<dbReference type="InterPro" id="IPR019325">
    <property type="entry name" value="NEDD4/Bsd2"/>
</dbReference>
<dbReference type="GO" id="GO:0030001">
    <property type="term" value="P:metal ion transport"/>
    <property type="evidence" value="ECO:0007669"/>
    <property type="project" value="InterPro"/>
</dbReference>
<proteinExistence type="predicted"/>
<sequence length="302" mass="33747">NAGRKLTFNVCVYAHAGTGYSQKRSAALSVTETNFSFVPELYHGSNHLEYEGFHSARIDCAVCFSQFNVNYINLAVITLRLHNEDDPPESSSAEQPSTSAETPQPPQPAALPEADTSPPPYCSIAVEAAATSDTHNEFYPVPPPYSVATSLPTYDEAEKAKAAAMAAAAAEVAQREEEYPPRDDFSDADQLRVGNDGIFMLAFFMAFIFNWIGFCLSFCITNTIAGRYGAICGFGLSLIKWILIVRFSDYFTGYFNGQYWLWWIFLVLGLLLFFRGFVNYLKVRNMSESMAAAHRTRFFFLY</sequence>
<reference evidence="7 8" key="1">
    <citation type="journal article" date="2010" name="Nature">
        <title>The genome of a songbird.</title>
        <authorList>
            <person name="Warren W.C."/>
            <person name="Clayton D.F."/>
            <person name="Ellegren H."/>
            <person name="Arnold A.P."/>
            <person name="Hillier L.W."/>
            <person name="Kunstner A."/>
            <person name="Searle S."/>
            <person name="White S."/>
            <person name="Vilella A.J."/>
            <person name="Fairley S."/>
            <person name="Heger A."/>
            <person name="Kong L."/>
            <person name="Ponting C.P."/>
            <person name="Jarvis E.D."/>
            <person name="Mello C.V."/>
            <person name="Minx P."/>
            <person name="Lovell P."/>
            <person name="Velho T.A."/>
            <person name="Ferris M."/>
            <person name="Balakrishnan C.N."/>
            <person name="Sinha S."/>
            <person name="Blatti C."/>
            <person name="London S.E."/>
            <person name="Li Y."/>
            <person name="Lin Y.C."/>
            <person name="George J."/>
            <person name="Sweedler J."/>
            <person name="Southey B."/>
            <person name="Gunaratne P."/>
            <person name="Watson M."/>
            <person name="Nam K."/>
            <person name="Backstrom N."/>
            <person name="Smeds L."/>
            <person name="Nabholz B."/>
            <person name="Itoh Y."/>
            <person name="Whitney O."/>
            <person name="Pfenning A.R."/>
            <person name="Howard J."/>
            <person name="Volker M."/>
            <person name="Skinner B.M."/>
            <person name="Griffin D.K."/>
            <person name="Ye L."/>
            <person name="McLaren W.M."/>
            <person name="Flicek P."/>
            <person name="Quesada V."/>
            <person name="Velasco G."/>
            <person name="Lopez-Otin C."/>
            <person name="Puente X.S."/>
            <person name="Olender T."/>
            <person name="Lancet D."/>
            <person name="Smit A.F."/>
            <person name="Hubley R."/>
            <person name="Konkel M.K."/>
            <person name="Walker J.A."/>
            <person name="Batzer M.A."/>
            <person name="Gu W."/>
            <person name="Pollock D.D."/>
            <person name="Chen L."/>
            <person name="Cheng Z."/>
            <person name="Eichler E.E."/>
            <person name="Stapley J."/>
            <person name="Slate J."/>
            <person name="Ekblom R."/>
            <person name="Birkhead T."/>
            <person name="Burke T."/>
            <person name="Burt D."/>
            <person name="Scharff C."/>
            <person name="Adam I."/>
            <person name="Richard H."/>
            <person name="Sultan M."/>
            <person name="Soldatov A."/>
            <person name="Lehrach H."/>
            <person name="Edwards S.V."/>
            <person name="Yang S.P."/>
            <person name="Li X."/>
            <person name="Graves T."/>
            <person name="Fulton L."/>
            <person name="Nelson J."/>
            <person name="Chinwalla A."/>
            <person name="Hou S."/>
            <person name="Mardis E.R."/>
            <person name="Wilson R.K."/>
        </authorList>
    </citation>
    <scope>NUCLEOTIDE SEQUENCE [LARGE SCALE GENOMIC DNA]</scope>
</reference>
<feature type="transmembrane region" description="Helical" evidence="6">
    <location>
        <begin position="228"/>
        <end position="248"/>
    </location>
</feature>
<accession>A0A674GNL1</accession>
<dbReference type="GeneTree" id="ENSGT00390000012721"/>
<dbReference type="GO" id="GO:0005783">
    <property type="term" value="C:endoplasmic reticulum"/>
    <property type="evidence" value="ECO:0007669"/>
    <property type="project" value="Ensembl"/>
</dbReference>
<dbReference type="PANTHER" id="PTHR13396">
    <property type="entry name" value="NEDD4 FAMILY INTERACTING PROTEIN 1/2"/>
    <property type="match status" value="1"/>
</dbReference>
<dbReference type="GO" id="GO:0005739">
    <property type="term" value="C:mitochondrion"/>
    <property type="evidence" value="ECO:0007669"/>
    <property type="project" value="Ensembl"/>
</dbReference>
<evidence type="ECO:0000256" key="4">
    <source>
        <dbReference type="ARBA" id="ARBA00023136"/>
    </source>
</evidence>
<feature type="region of interest" description="Disordered" evidence="5">
    <location>
        <begin position="84"/>
        <end position="116"/>
    </location>
</feature>
<dbReference type="GO" id="GO:0050699">
    <property type="term" value="F:WW domain binding"/>
    <property type="evidence" value="ECO:0007669"/>
    <property type="project" value="Ensembl"/>
</dbReference>
<keyword evidence="3 6" id="KW-1133">Transmembrane helix</keyword>
<dbReference type="GO" id="GO:0010629">
    <property type="term" value="P:negative regulation of gene expression"/>
    <property type="evidence" value="ECO:0007669"/>
    <property type="project" value="Ensembl"/>
</dbReference>
<evidence type="ECO:0000256" key="1">
    <source>
        <dbReference type="ARBA" id="ARBA00004141"/>
    </source>
</evidence>
<evidence type="ECO:0000256" key="5">
    <source>
        <dbReference type="SAM" id="MobiDB-lite"/>
    </source>
</evidence>
<dbReference type="Pfam" id="PF10176">
    <property type="entry name" value="NEDD4_Bsd2"/>
    <property type="match status" value="2"/>
</dbReference>
<reference evidence="7" key="2">
    <citation type="submission" date="2025-08" db="UniProtKB">
        <authorList>
            <consortium name="Ensembl"/>
        </authorList>
    </citation>
    <scope>IDENTIFICATION</scope>
</reference>
<name>A0A674GNL1_TAEGU</name>
<dbReference type="InParanoid" id="A0A674GNL1"/>
<keyword evidence="4 6" id="KW-0472">Membrane</keyword>
<dbReference type="GO" id="GO:0007034">
    <property type="term" value="P:vacuolar transport"/>
    <property type="evidence" value="ECO:0007669"/>
    <property type="project" value="InterPro"/>
</dbReference>
<keyword evidence="8" id="KW-1185">Reference proteome</keyword>